<dbReference type="PROSITE" id="PS51295">
    <property type="entry name" value="CRM"/>
    <property type="match status" value="1"/>
</dbReference>
<name>A0ABU8ZFT6_ACIJU</name>
<keyword evidence="1 2" id="KW-0694">RNA-binding</keyword>
<dbReference type="SUPFAM" id="SSF75471">
    <property type="entry name" value="YhbY-like"/>
    <property type="match status" value="1"/>
</dbReference>
<dbReference type="Gene3D" id="3.30.110.60">
    <property type="entry name" value="YhbY-like"/>
    <property type="match status" value="1"/>
</dbReference>
<evidence type="ECO:0000313" key="4">
    <source>
        <dbReference type="EMBL" id="MEK0252444.1"/>
    </source>
</evidence>
<dbReference type="InterPro" id="IPR017924">
    <property type="entry name" value="RNA-binding_YhbY"/>
</dbReference>
<evidence type="ECO:0000256" key="1">
    <source>
        <dbReference type="ARBA" id="ARBA00022884"/>
    </source>
</evidence>
<dbReference type="PANTHER" id="PTHR40065:SF3">
    <property type="entry name" value="RNA-BINDING PROTEIN YHBY"/>
    <property type="match status" value="1"/>
</dbReference>
<organism evidence="4 5">
    <name type="scientific">Acinetobacter junii</name>
    <dbReference type="NCBI Taxonomy" id="40215"/>
    <lineage>
        <taxon>Bacteria</taxon>
        <taxon>Pseudomonadati</taxon>
        <taxon>Pseudomonadota</taxon>
        <taxon>Gammaproteobacteria</taxon>
        <taxon>Moraxellales</taxon>
        <taxon>Moraxellaceae</taxon>
        <taxon>Acinetobacter</taxon>
    </lineage>
</organism>
<dbReference type="PANTHER" id="PTHR40065">
    <property type="entry name" value="RNA-BINDING PROTEIN YHBY"/>
    <property type="match status" value="1"/>
</dbReference>
<dbReference type="EMBL" id="JBBMLE010000024">
    <property type="protein sequence ID" value="MEK0252444.1"/>
    <property type="molecule type" value="Genomic_DNA"/>
</dbReference>
<dbReference type="SMART" id="SM01103">
    <property type="entry name" value="CRS1_YhbY"/>
    <property type="match status" value="1"/>
</dbReference>
<dbReference type="InterPro" id="IPR051925">
    <property type="entry name" value="RNA-binding_domain"/>
</dbReference>
<dbReference type="InterPro" id="IPR001890">
    <property type="entry name" value="RNA-binding_CRM"/>
</dbReference>
<accession>A0ABU8ZFT6</accession>
<dbReference type="Pfam" id="PF01985">
    <property type="entry name" value="CRS1_YhbY"/>
    <property type="match status" value="1"/>
</dbReference>
<protein>
    <submittedName>
        <fullName evidence="4">Ribosome assembly RNA-binding protein YhbY</fullName>
    </submittedName>
</protein>
<dbReference type="RefSeq" id="WP_151816860.1">
    <property type="nucleotide sequence ID" value="NZ_BKSS01000036.1"/>
</dbReference>
<dbReference type="NCBIfam" id="TIGR00253">
    <property type="entry name" value="RNA_bind_YhbY"/>
    <property type="match status" value="1"/>
</dbReference>
<evidence type="ECO:0000256" key="2">
    <source>
        <dbReference type="PROSITE-ProRule" id="PRU00626"/>
    </source>
</evidence>
<keyword evidence="5" id="KW-1185">Reference proteome</keyword>
<feature type="domain" description="CRM" evidence="3">
    <location>
        <begin position="2"/>
        <end position="95"/>
    </location>
</feature>
<dbReference type="InterPro" id="IPR035920">
    <property type="entry name" value="YhbY-like_sf"/>
</dbReference>
<gene>
    <name evidence="4" type="primary">yhbY</name>
    <name evidence="4" type="ORF">WM018_07950</name>
</gene>
<evidence type="ECO:0000259" key="3">
    <source>
        <dbReference type="PROSITE" id="PS51295"/>
    </source>
</evidence>
<evidence type="ECO:0000313" key="5">
    <source>
        <dbReference type="Proteomes" id="UP001498501"/>
    </source>
</evidence>
<sequence>MAALSIHERKRLRQIGHALNPVVMIGGQGLTENVIEETNRALNDHELIKVKIAGEDRAAVIDALVEATGAESVQKIGKIVLLYKKADKQNQNLSNLVRFAHLSK</sequence>
<proteinExistence type="predicted"/>
<reference evidence="4 5" key="1">
    <citation type="submission" date="2024-03" db="EMBL/GenBank/DDBJ databases">
        <title>Cross-transmission of Acinetobacter junii carrying blaOXA-58 in a neonatal intensive care unit.</title>
        <authorList>
            <person name="Bour M."/>
            <person name="Potron A."/>
            <person name="Lecointe D."/>
        </authorList>
    </citation>
    <scope>NUCLEOTIDE SEQUENCE [LARGE SCALE GENOMIC DNA]</scope>
    <source>
        <strain evidence="4 5">21A3096 case 1</strain>
    </source>
</reference>
<comment type="caution">
    <text evidence="4">The sequence shown here is derived from an EMBL/GenBank/DDBJ whole genome shotgun (WGS) entry which is preliminary data.</text>
</comment>
<dbReference type="Proteomes" id="UP001498501">
    <property type="component" value="Unassembled WGS sequence"/>
</dbReference>